<dbReference type="RefSeq" id="WP_377335759.1">
    <property type="nucleotide sequence ID" value="NZ_JBHSGB010000016.1"/>
</dbReference>
<protein>
    <recommendedName>
        <fullName evidence="4">Rod shape-determining protein MreD</fullName>
    </recommendedName>
</protein>
<dbReference type="EMBL" id="JBHSGB010000016">
    <property type="protein sequence ID" value="MFC4656577.1"/>
    <property type="molecule type" value="Genomic_DNA"/>
</dbReference>
<comment type="caution">
    <text evidence="2">The sequence shown here is derived from an EMBL/GenBank/DDBJ whole genome shotgun (WGS) entry which is preliminary data.</text>
</comment>
<keyword evidence="3" id="KW-1185">Reference proteome</keyword>
<gene>
    <name evidence="2" type="ORF">ACFO3I_16275</name>
</gene>
<keyword evidence="1" id="KW-1133">Transmembrane helix</keyword>
<sequence length="61" mass="6841">MKSTDPFQLPGFRQLAQAFVLLVVLMTAFDAALQWLSLSLHHQALLVPELIFPMSLLTALF</sequence>
<reference evidence="3" key="1">
    <citation type="journal article" date="2019" name="Int. J. Syst. Evol. Microbiol.">
        <title>The Global Catalogue of Microorganisms (GCM) 10K type strain sequencing project: providing services to taxonomists for standard genome sequencing and annotation.</title>
        <authorList>
            <consortium name="The Broad Institute Genomics Platform"/>
            <consortium name="The Broad Institute Genome Sequencing Center for Infectious Disease"/>
            <person name="Wu L."/>
            <person name="Ma J."/>
        </authorList>
    </citation>
    <scope>NUCLEOTIDE SEQUENCE [LARGE SCALE GENOMIC DNA]</scope>
    <source>
        <strain evidence="3">DT28</strain>
    </source>
</reference>
<keyword evidence="1" id="KW-0812">Transmembrane</keyword>
<organism evidence="2 3">
    <name type="scientific">Rheinheimera marina</name>
    <dbReference type="NCBI Taxonomy" id="1774958"/>
    <lineage>
        <taxon>Bacteria</taxon>
        <taxon>Pseudomonadati</taxon>
        <taxon>Pseudomonadota</taxon>
        <taxon>Gammaproteobacteria</taxon>
        <taxon>Chromatiales</taxon>
        <taxon>Chromatiaceae</taxon>
        <taxon>Rheinheimera</taxon>
    </lineage>
</organism>
<feature type="transmembrane region" description="Helical" evidence="1">
    <location>
        <begin position="15"/>
        <end position="36"/>
    </location>
</feature>
<evidence type="ECO:0000313" key="3">
    <source>
        <dbReference type="Proteomes" id="UP001595962"/>
    </source>
</evidence>
<evidence type="ECO:0008006" key="4">
    <source>
        <dbReference type="Google" id="ProtNLM"/>
    </source>
</evidence>
<accession>A0ABV9JQQ5</accession>
<evidence type="ECO:0000256" key="1">
    <source>
        <dbReference type="SAM" id="Phobius"/>
    </source>
</evidence>
<evidence type="ECO:0000313" key="2">
    <source>
        <dbReference type="EMBL" id="MFC4656577.1"/>
    </source>
</evidence>
<name>A0ABV9JQQ5_9GAMM</name>
<proteinExistence type="predicted"/>
<keyword evidence="1" id="KW-0472">Membrane</keyword>
<dbReference type="Proteomes" id="UP001595962">
    <property type="component" value="Unassembled WGS sequence"/>
</dbReference>